<sequence length="347" mass="37307">MIVDSKGELPVAVPHVSDEEDDGKPFGGSAFQEQKAISFNINNTTLRPVVRSDAGMAKEFPVSSGSQHRKKEGEALGAYGEWVPVDKTADKPAAAPRKVLTTVPTATTTSSSGETEAEAVEQSDNDSVFPDPVLQPVDISQAVTERIRAQRRLAENPYDISAICMLSRAQEQVDAWAQSNTVPGLFTGSTGAQVLSSEELSTSGPQAWLKKDQFLKAAPVSGGVGELLMRKMGWKTGEGLGRNREGTVEPIIIDFKVDRKGLVAEGEKPQKQTGGLVVTKDLMGKHPVSALIELCNKRRIMQPDFIMVHHSGPDHRKNFLFKVPVDGPGLYTGPVFTAASTGPLFST</sequence>
<dbReference type="PANTHER" id="PTHR46528">
    <property type="entry name" value="PROTEIN SON"/>
    <property type="match status" value="1"/>
</dbReference>
<dbReference type="Proteomes" id="UP000261600">
    <property type="component" value="Unplaced"/>
</dbReference>
<feature type="compositionally biased region" description="Low complexity" evidence="2">
    <location>
        <begin position="101"/>
        <end position="114"/>
    </location>
</feature>
<feature type="region of interest" description="Disordered" evidence="2">
    <location>
        <begin position="93"/>
        <end position="133"/>
    </location>
</feature>
<evidence type="ECO:0000313" key="6">
    <source>
        <dbReference type="Proteomes" id="UP000261600"/>
    </source>
</evidence>
<dbReference type="SMART" id="SM00443">
    <property type="entry name" value="G_patch"/>
    <property type="match status" value="1"/>
</dbReference>
<evidence type="ECO:0000259" key="3">
    <source>
        <dbReference type="PROSITE" id="PS50137"/>
    </source>
</evidence>
<feature type="domain" description="DRBM" evidence="3">
    <location>
        <begin position="286"/>
        <end position="327"/>
    </location>
</feature>
<dbReference type="GO" id="GO:0048024">
    <property type="term" value="P:regulation of mRNA splicing, via spliceosome"/>
    <property type="evidence" value="ECO:0007669"/>
    <property type="project" value="TreeGrafter"/>
</dbReference>
<evidence type="ECO:0008006" key="7">
    <source>
        <dbReference type="Google" id="ProtNLM"/>
    </source>
</evidence>
<dbReference type="PROSITE" id="PS50174">
    <property type="entry name" value="G_PATCH"/>
    <property type="match status" value="1"/>
</dbReference>
<accession>A0A3Q3J6A5</accession>
<keyword evidence="1" id="KW-0694">RNA-binding</keyword>
<feature type="domain" description="G-patch" evidence="4">
    <location>
        <begin position="221"/>
        <end position="267"/>
    </location>
</feature>
<organism evidence="5 6">
    <name type="scientific">Monopterus albus</name>
    <name type="common">Swamp eel</name>
    <dbReference type="NCBI Taxonomy" id="43700"/>
    <lineage>
        <taxon>Eukaryota</taxon>
        <taxon>Metazoa</taxon>
        <taxon>Chordata</taxon>
        <taxon>Craniata</taxon>
        <taxon>Vertebrata</taxon>
        <taxon>Euteleostomi</taxon>
        <taxon>Actinopterygii</taxon>
        <taxon>Neopterygii</taxon>
        <taxon>Teleostei</taxon>
        <taxon>Neoteleostei</taxon>
        <taxon>Acanthomorphata</taxon>
        <taxon>Anabantaria</taxon>
        <taxon>Synbranchiformes</taxon>
        <taxon>Synbranchidae</taxon>
        <taxon>Monopterus</taxon>
    </lineage>
</organism>
<dbReference type="AlphaFoldDB" id="A0A3Q3J6A5"/>
<dbReference type="Ensembl" id="ENSMALT00000008991.1">
    <property type="protein sequence ID" value="ENSMALP00000008807.1"/>
    <property type="gene ID" value="ENSMALG00000006263.1"/>
</dbReference>
<dbReference type="SUPFAM" id="SSF54768">
    <property type="entry name" value="dsRNA-binding domain-like"/>
    <property type="match status" value="1"/>
</dbReference>
<dbReference type="Pfam" id="PF01585">
    <property type="entry name" value="G-patch"/>
    <property type="match status" value="1"/>
</dbReference>
<dbReference type="Pfam" id="PF14709">
    <property type="entry name" value="DND1_DSRM"/>
    <property type="match status" value="1"/>
</dbReference>
<dbReference type="InterPro" id="IPR014720">
    <property type="entry name" value="dsRBD_dom"/>
</dbReference>
<evidence type="ECO:0000256" key="1">
    <source>
        <dbReference type="PROSITE-ProRule" id="PRU00266"/>
    </source>
</evidence>
<evidence type="ECO:0000259" key="4">
    <source>
        <dbReference type="PROSITE" id="PS50174"/>
    </source>
</evidence>
<dbReference type="PROSITE" id="PS50137">
    <property type="entry name" value="DS_RBD"/>
    <property type="match status" value="1"/>
</dbReference>
<feature type="region of interest" description="Disordered" evidence="2">
    <location>
        <begin position="1"/>
        <end position="29"/>
    </location>
</feature>
<dbReference type="GO" id="GO:0051726">
    <property type="term" value="P:regulation of cell cycle"/>
    <property type="evidence" value="ECO:0007669"/>
    <property type="project" value="InterPro"/>
</dbReference>
<reference evidence="5" key="2">
    <citation type="submission" date="2025-09" db="UniProtKB">
        <authorList>
            <consortium name="Ensembl"/>
        </authorList>
    </citation>
    <scope>IDENTIFICATION</scope>
</reference>
<evidence type="ECO:0000256" key="2">
    <source>
        <dbReference type="SAM" id="MobiDB-lite"/>
    </source>
</evidence>
<dbReference type="InterPro" id="IPR032922">
    <property type="entry name" value="SON"/>
</dbReference>
<feature type="compositionally biased region" description="Acidic residues" evidence="2">
    <location>
        <begin position="115"/>
        <end position="124"/>
    </location>
</feature>
<protein>
    <recommendedName>
        <fullName evidence="7">G-patch domain-containing protein</fullName>
    </recommendedName>
</protein>
<proteinExistence type="predicted"/>
<dbReference type="Gene3D" id="3.30.160.20">
    <property type="match status" value="1"/>
</dbReference>
<reference evidence="5" key="1">
    <citation type="submission" date="2025-08" db="UniProtKB">
        <authorList>
            <consortium name="Ensembl"/>
        </authorList>
    </citation>
    <scope>IDENTIFICATION</scope>
</reference>
<evidence type="ECO:0000313" key="5">
    <source>
        <dbReference type="Ensembl" id="ENSMALP00000008807.1"/>
    </source>
</evidence>
<dbReference type="InterPro" id="IPR000467">
    <property type="entry name" value="G_patch_dom"/>
</dbReference>
<dbReference type="GO" id="GO:0003723">
    <property type="term" value="F:RNA binding"/>
    <property type="evidence" value="ECO:0007669"/>
    <property type="project" value="UniProtKB-UniRule"/>
</dbReference>
<keyword evidence="6" id="KW-1185">Reference proteome</keyword>
<name>A0A3Q3J6A5_MONAL</name>
<dbReference type="PANTHER" id="PTHR46528:SF1">
    <property type="entry name" value="PROTEIN SON"/>
    <property type="match status" value="1"/>
</dbReference>